<proteinExistence type="predicted"/>
<keyword evidence="2" id="KW-1185">Reference proteome</keyword>
<dbReference type="EMBL" id="JASBWT010000014">
    <property type="protein sequence ID" value="KAJ9098679.1"/>
    <property type="molecule type" value="Genomic_DNA"/>
</dbReference>
<accession>A0ACC2VH01</accession>
<protein>
    <submittedName>
        <fullName evidence="1">Uncharacterized protein</fullName>
    </submittedName>
</protein>
<evidence type="ECO:0000313" key="2">
    <source>
        <dbReference type="Proteomes" id="UP001227268"/>
    </source>
</evidence>
<sequence length="1000" mass="105398">MATNSAAAARPPQARTVPNSTALQGQPRVNPQGARPHLPPPPATLKTGVPTGVRQNPSLPGQGMAASAISGVRPGMNVSRPPVQVQQRLQGGVVPGIQVQPRARTRSPVSTMHAPISVPGTRSIPVPGPGVPPPPPDTSSTSSSPSSSSLSSAAAAATSSVTTNLRPGVSATPSTSVSPGITITGQRGNTVSFSAADQKPILAVPSNTAMQSYGIVNGAITASPPLASVSGSGMMDIPPLTPSLNGLSGASGGVGAAGQAKVPAFLNKLFSMINDSATDPLIYWSTDGKSFFIPNAQQFGAILLPQFFKHRNFTSFVRQLNMYGFKKVPHLQSGVLSSFPQPTNELWEFSNPKFMRGHPELLASITRKKSAKEMAASQAANQQRGHHRGDGGEGDEHDDDDVNMEGHEMGYSASATAGGFLHKLTANANNGGDSSVADPTAVNKALTVMNQHTSHLEKQLAELKASNELLWRQAMVSREEQIKSQKKLDGVMRFLANQFGGMAVGFNADEEGESLNSGTRESLTNPVRRLGKSRMIGDGSTKLAVGGSVSDDDMHGVEDDHLWEDSDGSDKRDLWELSESGEMVKMKNKSKRTPIRPGHPRSISTPNRHSFERRSGSQRGSQDFSPSKRFVSLEASPEETANQSFDNNTPVHDLIFDAADPSTAPLAGNSGSNGSLQPHPSNALTTYQHPSQHTVNVQSFSLDPALLSLPLGTLLQTPAGAQLLANLSQAAADWVTQNAAAGKSTADAFATAAAASPRPLSPRLTSAIASVATPVGDRFQQVPSPSDPPTNPGEQTVSTPGSDMLWMNDINALFTNASAVDSAAQAQQPAMQPYPDPTYTSMSMPPLDEKPPPPTAPEVSSTMQQPPINWIDQDVEDLLNNLAAEQGVPAHSNGDQPYHHASFADANAGAPYDTSTLSASDFDQLDFVFDSAFNNNMQPTAISVPNSSTEDSTHTSPAIGYEQTVGGMMEFPTDQAGVVPLGNMFTVPPRKKRKTDQREV</sequence>
<dbReference type="Proteomes" id="UP001227268">
    <property type="component" value="Unassembled WGS sequence"/>
</dbReference>
<reference evidence="1" key="1">
    <citation type="submission" date="2023-04" db="EMBL/GenBank/DDBJ databases">
        <title>Draft Genome sequencing of Naganishia species isolated from polar environments using Oxford Nanopore Technology.</title>
        <authorList>
            <person name="Leo P."/>
            <person name="Venkateswaran K."/>
        </authorList>
    </citation>
    <scope>NUCLEOTIDE SEQUENCE</scope>
    <source>
        <strain evidence="1">MNA-CCFEE 5423</strain>
    </source>
</reference>
<comment type="caution">
    <text evidence="1">The sequence shown here is derived from an EMBL/GenBank/DDBJ whole genome shotgun (WGS) entry which is preliminary data.</text>
</comment>
<evidence type="ECO:0000313" key="1">
    <source>
        <dbReference type="EMBL" id="KAJ9098679.1"/>
    </source>
</evidence>
<gene>
    <name evidence="1" type="ORF">QFC21_004327</name>
</gene>
<organism evidence="1 2">
    <name type="scientific">Naganishia friedmannii</name>
    <dbReference type="NCBI Taxonomy" id="89922"/>
    <lineage>
        <taxon>Eukaryota</taxon>
        <taxon>Fungi</taxon>
        <taxon>Dikarya</taxon>
        <taxon>Basidiomycota</taxon>
        <taxon>Agaricomycotina</taxon>
        <taxon>Tremellomycetes</taxon>
        <taxon>Filobasidiales</taxon>
        <taxon>Filobasidiaceae</taxon>
        <taxon>Naganishia</taxon>
    </lineage>
</organism>
<name>A0ACC2VH01_9TREE</name>